<evidence type="ECO:0000256" key="2">
    <source>
        <dbReference type="ARBA" id="ARBA00022527"/>
    </source>
</evidence>
<evidence type="ECO:0000313" key="10">
    <source>
        <dbReference type="EMBL" id="CAL5997945.1"/>
    </source>
</evidence>
<evidence type="ECO:0000256" key="4">
    <source>
        <dbReference type="ARBA" id="ARBA00022741"/>
    </source>
</evidence>
<dbReference type="PANTHER" id="PTHR24056">
    <property type="entry name" value="CELL DIVISION PROTEIN KINASE"/>
    <property type="match status" value="1"/>
</dbReference>
<keyword evidence="11" id="KW-1185">Reference proteome</keyword>
<dbReference type="InterPro" id="IPR011009">
    <property type="entry name" value="Kinase-like_dom_sf"/>
</dbReference>
<gene>
    <name evidence="10" type="ORF">HINF_LOCUS15495</name>
</gene>
<keyword evidence="4 7" id="KW-0547">Nucleotide-binding</keyword>
<dbReference type="PROSITE" id="PS00107">
    <property type="entry name" value="PROTEIN_KINASE_ATP"/>
    <property type="match status" value="1"/>
</dbReference>
<dbReference type="EMBL" id="CAXDID020000037">
    <property type="protein sequence ID" value="CAL5997945.1"/>
    <property type="molecule type" value="Genomic_DNA"/>
</dbReference>
<proteinExistence type="inferred from homology"/>
<dbReference type="Gene3D" id="3.30.200.20">
    <property type="entry name" value="Phosphorylase Kinase, domain 1"/>
    <property type="match status" value="1"/>
</dbReference>
<dbReference type="PROSITE" id="PS50011">
    <property type="entry name" value="PROTEIN_KINASE_DOM"/>
    <property type="match status" value="1"/>
</dbReference>
<accession>A0ABP1HMS6</accession>
<dbReference type="Proteomes" id="UP001642409">
    <property type="component" value="Unassembled WGS sequence"/>
</dbReference>
<dbReference type="SMART" id="SM00220">
    <property type="entry name" value="S_TKc"/>
    <property type="match status" value="1"/>
</dbReference>
<keyword evidence="5 10" id="KW-0418">Kinase</keyword>
<evidence type="ECO:0000256" key="3">
    <source>
        <dbReference type="ARBA" id="ARBA00022679"/>
    </source>
</evidence>
<feature type="binding site" evidence="7">
    <location>
        <position position="40"/>
    </location>
    <ligand>
        <name>ATP</name>
        <dbReference type="ChEBI" id="CHEBI:30616"/>
    </ligand>
</feature>
<evidence type="ECO:0000259" key="9">
    <source>
        <dbReference type="PROSITE" id="PS50011"/>
    </source>
</evidence>
<organism evidence="10 11">
    <name type="scientific">Hexamita inflata</name>
    <dbReference type="NCBI Taxonomy" id="28002"/>
    <lineage>
        <taxon>Eukaryota</taxon>
        <taxon>Metamonada</taxon>
        <taxon>Diplomonadida</taxon>
        <taxon>Hexamitidae</taxon>
        <taxon>Hexamitinae</taxon>
        <taxon>Hexamita</taxon>
    </lineage>
</organism>
<dbReference type="InterPro" id="IPR008271">
    <property type="entry name" value="Ser/Thr_kinase_AS"/>
</dbReference>
<comment type="caution">
    <text evidence="10">The sequence shown here is derived from an EMBL/GenBank/DDBJ whole genome shotgun (WGS) entry which is preliminary data.</text>
</comment>
<dbReference type="InterPro" id="IPR017441">
    <property type="entry name" value="Protein_kinase_ATP_BS"/>
</dbReference>
<dbReference type="GO" id="GO:0016301">
    <property type="term" value="F:kinase activity"/>
    <property type="evidence" value="ECO:0007669"/>
    <property type="project" value="UniProtKB-KW"/>
</dbReference>
<name>A0ABP1HMS6_9EUKA</name>
<dbReference type="Pfam" id="PF00069">
    <property type="entry name" value="Pkinase"/>
    <property type="match status" value="1"/>
</dbReference>
<protein>
    <submittedName>
        <fullName evidence="10">Kinase</fullName>
    </submittedName>
</protein>
<evidence type="ECO:0000256" key="7">
    <source>
        <dbReference type="PROSITE-ProRule" id="PRU10141"/>
    </source>
</evidence>
<dbReference type="InterPro" id="IPR050108">
    <property type="entry name" value="CDK"/>
</dbReference>
<evidence type="ECO:0000256" key="1">
    <source>
        <dbReference type="ARBA" id="ARBA00006485"/>
    </source>
</evidence>
<dbReference type="PROSITE" id="PS00108">
    <property type="entry name" value="PROTEIN_KINASE_ST"/>
    <property type="match status" value="1"/>
</dbReference>
<evidence type="ECO:0000256" key="6">
    <source>
        <dbReference type="ARBA" id="ARBA00022840"/>
    </source>
</evidence>
<dbReference type="Gene3D" id="1.10.510.10">
    <property type="entry name" value="Transferase(Phosphotransferase) domain 1"/>
    <property type="match status" value="1"/>
</dbReference>
<feature type="domain" description="Protein kinase" evidence="9">
    <location>
        <begin position="11"/>
        <end position="308"/>
    </location>
</feature>
<dbReference type="InterPro" id="IPR000719">
    <property type="entry name" value="Prot_kinase_dom"/>
</dbReference>
<keyword evidence="3" id="KW-0808">Transferase</keyword>
<keyword evidence="6 7" id="KW-0067">ATP-binding</keyword>
<dbReference type="PANTHER" id="PTHR24056:SF46">
    <property type="entry name" value="CYCLIN-DEPENDENT KINASE 5"/>
    <property type="match status" value="1"/>
</dbReference>
<sequence>MAQSITIPTYCNYIEYIGSGSYGDVSKCYSTLHSQVVAVKRVKMENDFPSVPPTTLREISILKKLNQCFLSGAEYIVKLLDVNYDRHNLFLIFEYCETDLELYLRNRKLSVSEAKRIFKQLLCGLLCIHKSECVHRDIKPNNLLLKFSLHSENDNDSPTHESPMLKITDFGLARTYTIQGQTSSNVASLWYRAPELVLGKTTYGPEIDLWAAGCVLYKLLTGKTLFQVQNEDELLEQICYVNGGYKQGKWPKEAMYRRLEEFNGMEGNTEVFGEDPDVRNLLEGLLKADPNQRMTAEQALECTWFDHE</sequence>
<keyword evidence="2 8" id="KW-0723">Serine/threonine-protein kinase</keyword>
<evidence type="ECO:0000256" key="5">
    <source>
        <dbReference type="ARBA" id="ARBA00022777"/>
    </source>
</evidence>
<evidence type="ECO:0000313" key="11">
    <source>
        <dbReference type="Proteomes" id="UP001642409"/>
    </source>
</evidence>
<dbReference type="SUPFAM" id="SSF56112">
    <property type="entry name" value="Protein kinase-like (PK-like)"/>
    <property type="match status" value="1"/>
</dbReference>
<reference evidence="10 11" key="1">
    <citation type="submission" date="2024-07" db="EMBL/GenBank/DDBJ databases">
        <authorList>
            <person name="Akdeniz Z."/>
        </authorList>
    </citation>
    <scope>NUCLEOTIDE SEQUENCE [LARGE SCALE GENOMIC DNA]</scope>
</reference>
<comment type="similarity">
    <text evidence="1">Belongs to the protein kinase superfamily. CMGC Ser/Thr protein kinase family. CDC2/CDKX subfamily.</text>
</comment>
<evidence type="ECO:0000256" key="8">
    <source>
        <dbReference type="RuleBase" id="RU000304"/>
    </source>
</evidence>